<proteinExistence type="predicted"/>
<gene>
    <name evidence="2" type="ORF">dnm_068650</name>
</gene>
<evidence type="ECO:0000256" key="1">
    <source>
        <dbReference type="SAM" id="SignalP"/>
    </source>
</evidence>
<keyword evidence="3" id="KW-1185">Reference proteome</keyword>
<keyword evidence="1" id="KW-0732">Signal</keyword>
<dbReference type="EMBL" id="CP061800">
    <property type="protein sequence ID" value="QTA90804.1"/>
    <property type="molecule type" value="Genomic_DNA"/>
</dbReference>
<name>A0A975BT80_9BACT</name>
<feature type="chain" id="PRO_5037860232" description="Secreted protein" evidence="1">
    <location>
        <begin position="21"/>
        <end position="124"/>
    </location>
</feature>
<accession>A0A975BT80</accession>
<reference evidence="2" key="1">
    <citation type="journal article" date="2021" name="Microb. Physiol.">
        <title>Proteogenomic Insights into the Physiology of Marine, Sulfate-Reducing, Filamentous Desulfonema limicola and Desulfonema magnum.</title>
        <authorList>
            <person name="Schnaars V."/>
            <person name="Wohlbrand L."/>
            <person name="Scheve S."/>
            <person name="Hinrichs C."/>
            <person name="Reinhardt R."/>
            <person name="Rabus R."/>
        </authorList>
    </citation>
    <scope>NUCLEOTIDE SEQUENCE</scope>
    <source>
        <strain evidence="2">4be13</strain>
    </source>
</reference>
<dbReference type="AlphaFoldDB" id="A0A975BT80"/>
<sequence>MAVCCPFFFMCLCISNFTPASVKYYNNITKENTKTSEPAHISRSKISEKFRAVPSTALRRSCEITDRLKAELQTFFDLLNIFLFKIWSSEPTGHWLIYFQFFKLMIFIDKIKFKMRLIQLSCLK</sequence>
<evidence type="ECO:0000313" key="3">
    <source>
        <dbReference type="Proteomes" id="UP000663722"/>
    </source>
</evidence>
<dbReference type="KEGG" id="dmm:dnm_068650"/>
<feature type="signal peptide" evidence="1">
    <location>
        <begin position="1"/>
        <end position="20"/>
    </location>
</feature>
<evidence type="ECO:0000313" key="2">
    <source>
        <dbReference type="EMBL" id="QTA90804.1"/>
    </source>
</evidence>
<organism evidence="2 3">
    <name type="scientific">Desulfonema magnum</name>
    <dbReference type="NCBI Taxonomy" id="45655"/>
    <lineage>
        <taxon>Bacteria</taxon>
        <taxon>Pseudomonadati</taxon>
        <taxon>Thermodesulfobacteriota</taxon>
        <taxon>Desulfobacteria</taxon>
        <taxon>Desulfobacterales</taxon>
        <taxon>Desulfococcaceae</taxon>
        <taxon>Desulfonema</taxon>
    </lineage>
</organism>
<protein>
    <recommendedName>
        <fullName evidence="4">Secreted protein</fullName>
    </recommendedName>
</protein>
<dbReference type="Proteomes" id="UP000663722">
    <property type="component" value="Chromosome"/>
</dbReference>
<evidence type="ECO:0008006" key="4">
    <source>
        <dbReference type="Google" id="ProtNLM"/>
    </source>
</evidence>